<dbReference type="InterPro" id="IPR007344">
    <property type="entry name" value="GrpB/CoaE"/>
</dbReference>
<name>A0A250FBT5_9FLAO</name>
<gene>
    <name evidence="1" type="ORF">CGC53_03615</name>
</gene>
<dbReference type="PANTHER" id="PTHR34822:SF1">
    <property type="entry name" value="GRPB FAMILY PROTEIN"/>
    <property type="match status" value="1"/>
</dbReference>
<dbReference type="EMBL" id="CP022384">
    <property type="protein sequence ID" value="ATA81498.1"/>
    <property type="molecule type" value="Genomic_DNA"/>
</dbReference>
<dbReference type="Proteomes" id="UP000217276">
    <property type="component" value="Chromosome"/>
</dbReference>
<dbReference type="RefSeq" id="WP_095913381.1">
    <property type="nucleotide sequence ID" value="NZ_CAUUPF010000014.1"/>
</dbReference>
<evidence type="ECO:0008006" key="3">
    <source>
        <dbReference type="Google" id="ProtNLM"/>
    </source>
</evidence>
<reference evidence="2" key="1">
    <citation type="submission" date="2017-06" db="EMBL/GenBank/DDBJ databases">
        <title>Capnocytophaga spp. assemblies.</title>
        <authorList>
            <person name="Gulvik C.A."/>
        </authorList>
    </citation>
    <scope>NUCLEOTIDE SEQUENCE [LARGE SCALE GENOMIC DNA]</scope>
    <source>
        <strain evidence="2">H6253</strain>
    </source>
</reference>
<proteinExistence type="predicted"/>
<evidence type="ECO:0000313" key="1">
    <source>
        <dbReference type="EMBL" id="ATA81498.1"/>
    </source>
</evidence>
<evidence type="ECO:0000313" key="2">
    <source>
        <dbReference type="Proteomes" id="UP000217276"/>
    </source>
</evidence>
<dbReference type="AlphaFoldDB" id="A0A250FBT5"/>
<sequence>MVEKEENPLLKMSLQDLWQLFPINLTQHNPLWKEWYKEECSFLLKQLPSDEVVRLSHIGSTAVEQIQAKPIVDMLLEVKKEASFQKLKELILQSGYLCMNETNNRISFNKGYTINGFAERVYHLHLRYEGDNDELYFRDELLAHPSVARAYETLKLSLWKPFVHDRDAYTAHKTDFVKQYTLIAKEEFKGKYENNRPYKEC</sequence>
<dbReference type="SUPFAM" id="SSF81301">
    <property type="entry name" value="Nucleotidyltransferase"/>
    <property type="match status" value="1"/>
</dbReference>
<dbReference type="PANTHER" id="PTHR34822">
    <property type="entry name" value="GRPB DOMAIN PROTEIN (AFU_ORTHOLOGUE AFUA_1G01530)"/>
    <property type="match status" value="1"/>
</dbReference>
<protein>
    <recommendedName>
        <fullName evidence="3">GrpB family protein</fullName>
    </recommendedName>
</protein>
<dbReference type="KEGG" id="clk:CGC53_03615"/>
<dbReference type="Pfam" id="PF04229">
    <property type="entry name" value="GrpB"/>
    <property type="match status" value="1"/>
</dbReference>
<keyword evidence="2" id="KW-1185">Reference proteome</keyword>
<dbReference type="InterPro" id="IPR043519">
    <property type="entry name" value="NT_sf"/>
</dbReference>
<dbReference type="Gene3D" id="3.30.460.10">
    <property type="entry name" value="Beta Polymerase, domain 2"/>
    <property type="match status" value="1"/>
</dbReference>
<organism evidence="1 2">
    <name type="scientific">Capnocytophaga leadbetteri</name>
    <dbReference type="NCBI Taxonomy" id="327575"/>
    <lineage>
        <taxon>Bacteria</taxon>
        <taxon>Pseudomonadati</taxon>
        <taxon>Bacteroidota</taxon>
        <taxon>Flavobacteriia</taxon>
        <taxon>Flavobacteriales</taxon>
        <taxon>Flavobacteriaceae</taxon>
        <taxon>Capnocytophaga</taxon>
    </lineage>
</organism>
<accession>A0A250FBT5</accession>